<name>A0A7N2R6X8_QUELO</name>
<dbReference type="EMBL" id="LRBV02000006">
    <property type="status" value="NOT_ANNOTATED_CDS"/>
    <property type="molecule type" value="Genomic_DNA"/>
</dbReference>
<dbReference type="Pfam" id="PF06813">
    <property type="entry name" value="Nodulin-like"/>
    <property type="match status" value="1"/>
</dbReference>
<evidence type="ECO:0000256" key="1">
    <source>
        <dbReference type="SAM" id="MobiDB-lite"/>
    </source>
</evidence>
<reference evidence="3 4" key="1">
    <citation type="journal article" date="2016" name="G3 (Bethesda)">
        <title>First Draft Assembly and Annotation of the Genome of a California Endemic Oak Quercus lobata Nee (Fagaceae).</title>
        <authorList>
            <person name="Sork V.L."/>
            <person name="Fitz-Gibbon S.T."/>
            <person name="Puiu D."/>
            <person name="Crepeau M."/>
            <person name="Gugger P.F."/>
            <person name="Sherman R."/>
            <person name="Stevens K."/>
            <person name="Langley C.H."/>
            <person name="Pellegrini M."/>
            <person name="Salzberg S.L."/>
        </authorList>
    </citation>
    <scope>NUCLEOTIDE SEQUENCE [LARGE SCALE GENOMIC DNA]</scope>
    <source>
        <strain evidence="3 4">cv. SW786</strain>
    </source>
</reference>
<evidence type="ECO:0000259" key="2">
    <source>
        <dbReference type="Pfam" id="PF06813"/>
    </source>
</evidence>
<dbReference type="Gramene" id="QL06p046039:mrna">
    <property type="protein sequence ID" value="QL06p046039:mrna:CDS:1"/>
    <property type="gene ID" value="QL06p046039"/>
</dbReference>
<organism evidence="3 4">
    <name type="scientific">Quercus lobata</name>
    <name type="common">Valley oak</name>
    <dbReference type="NCBI Taxonomy" id="97700"/>
    <lineage>
        <taxon>Eukaryota</taxon>
        <taxon>Viridiplantae</taxon>
        <taxon>Streptophyta</taxon>
        <taxon>Embryophyta</taxon>
        <taxon>Tracheophyta</taxon>
        <taxon>Spermatophyta</taxon>
        <taxon>Magnoliopsida</taxon>
        <taxon>eudicotyledons</taxon>
        <taxon>Gunneridae</taxon>
        <taxon>Pentapetalae</taxon>
        <taxon>rosids</taxon>
        <taxon>fabids</taxon>
        <taxon>Fagales</taxon>
        <taxon>Fagaceae</taxon>
        <taxon>Quercus</taxon>
    </lineage>
</organism>
<dbReference type="EnsemblPlants" id="QL06p046039:mrna">
    <property type="protein sequence ID" value="QL06p046039:mrna:CDS:1"/>
    <property type="gene ID" value="QL06p046039"/>
</dbReference>
<evidence type="ECO:0000313" key="4">
    <source>
        <dbReference type="Proteomes" id="UP000594261"/>
    </source>
</evidence>
<proteinExistence type="predicted"/>
<sequence>MTIDHKQNPQIPSAKPTKPLAKIHPQTQNKQPQTTGFNKFKNPAKPTTKKWIATVASKWILCSCGANTFSIYSSVLKSSQGYDNQRSTQWHSSRTLAATLGFSLGSSTSP</sequence>
<dbReference type="Proteomes" id="UP000594261">
    <property type="component" value="Chromosome 6"/>
</dbReference>
<feature type="region of interest" description="Disordered" evidence="1">
    <location>
        <begin position="1"/>
        <end position="44"/>
    </location>
</feature>
<keyword evidence="4" id="KW-1185">Reference proteome</keyword>
<feature type="compositionally biased region" description="Polar residues" evidence="1">
    <location>
        <begin position="25"/>
        <end position="37"/>
    </location>
</feature>
<evidence type="ECO:0000313" key="3">
    <source>
        <dbReference type="EnsemblPlants" id="QL06p046039:mrna:CDS:1"/>
    </source>
</evidence>
<dbReference type="InterPro" id="IPR010658">
    <property type="entry name" value="Nodulin-like"/>
</dbReference>
<dbReference type="InParanoid" id="A0A7N2R6X8"/>
<accession>A0A7N2R6X8</accession>
<protein>
    <recommendedName>
        <fullName evidence="2">Nodulin-like domain-containing protein</fullName>
    </recommendedName>
</protein>
<dbReference type="AlphaFoldDB" id="A0A7N2R6X8"/>
<reference evidence="3" key="2">
    <citation type="submission" date="2021-01" db="UniProtKB">
        <authorList>
            <consortium name="EnsemblPlants"/>
        </authorList>
    </citation>
    <scope>IDENTIFICATION</scope>
</reference>
<feature type="domain" description="Nodulin-like" evidence="2">
    <location>
        <begin position="50"/>
        <end position="105"/>
    </location>
</feature>